<sequence length="41" mass="4625">MDLEAGRIGTVRVPRKTEDEFERGSSSSSSKQDKEKTKKEP</sequence>
<accession>A0AB34HPL3</accession>
<feature type="region of interest" description="Disordered" evidence="1">
    <location>
        <begin position="1"/>
        <end position="41"/>
    </location>
</feature>
<protein>
    <submittedName>
        <fullName evidence="2">Uncharacterized protein</fullName>
    </submittedName>
</protein>
<evidence type="ECO:0000313" key="3">
    <source>
        <dbReference type="Proteomes" id="UP001159641"/>
    </source>
</evidence>
<comment type="caution">
    <text evidence="2">The sequence shown here is derived from an EMBL/GenBank/DDBJ whole genome shotgun (WGS) entry which is preliminary data.</text>
</comment>
<gene>
    <name evidence="2" type="ORF">J1605_003050</name>
</gene>
<evidence type="ECO:0000256" key="1">
    <source>
        <dbReference type="SAM" id="MobiDB-lite"/>
    </source>
</evidence>
<dbReference type="Proteomes" id="UP001159641">
    <property type="component" value="Unassembled WGS sequence"/>
</dbReference>
<evidence type="ECO:0000313" key="2">
    <source>
        <dbReference type="EMBL" id="KAJ8794741.1"/>
    </source>
</evidence>
<dbReference type="AlphaFoldDB" id="A0AB34HPL3"/>
<feature type="compositionally biased region" description="Basic and acidic residues" evidence="1">
    <location>
        <begin position="31"/>
        <end position="41"/>
    </location>
</feature>
<organism evidence="2 3">
    <name type="scientific">Eschrichtius robustus</name>
    <name type="common">California gray whale</name>
    <name type="synonym">Eschrichtius gibbosus</name>
    <dbReference type="NCBI Taxonomy" id="9764"/>
    <lineage>
        <taxon>Eukaryota</taxon>
        <taxon>Metazoa</taxon>
        <taxon>Chordata</taxon>
        <taxon>Craniata</taxon>
        <taxon>Vertebrata</taxon>
        <taxon>Euteleostomi</taxon>
        <taxon>Mammalia</taxon>
        <taxon>Eutheria</taxon>
        <taxon>Laurasiatheria</taxon>
        <taxon>Artiodactyla</taxon>
        <taxon>Whippomorpha</taxon>
        <taxon>Cetacea</taxon>
        <taxon>Mysticeti</taxon>
        <taxon>Eschrichtiidae</taxon>
        <taxon>Eschrichtius</taxon>
    </lineage>
</organism>
<keyword evidence="3" id="KW-1185">Reference proteome</keyword>
<proteinExistence type="predicted"/>
<name>A0AB34HPL3_ESCRO</name>
<reference evidence="2 3" key="1">
    <citation type="submission" date="2022-11" db="EMBL/GenBank/DDBJ databases">
        <title>Whole genome sequence of Eschrichtius robustus ER-17-0199.</title>
        <authorList>
            <person name="Bruniche-Olsen A."/>
            <person name="Black A.N."/>
            <person name="Fields C.J."/>
            <person name="Walden K."/>
            <person name="Dewoody J.A."/>
        </authorList>
    </citation>
    <scope>NUCLEOTIDE SEQUENCE [LARGE SCALE GENOMIC DNA]</scope>
    <source>
        <strain evidence="2">ER-17-0199</strain>
        <tissue evidence="2">Blubber</tissue>
    </source>
</reference>
<dbReference type="EMBL" id="JAIQCJ010000770">
    <property type="protein sequence ID" value="KAJ8794741.1"/>
    <property type="molecule type" value="Genomic_DNA"/>
</dbReference>